<accession>A0A9D1ZVG6</accession>
<comment type="caution">
    <text evidence="2">The sequence shown here is derived from an EMBL/GenBank/DDBJ whole genome shotgun (WGS) entry which is preliminary data.</text>
</comment>
<dbReference type="EMBL" id="DXCQ01000055">
    <property type="protein sequence ID" value="HIY97222.1"/>
    <property type="molecule type" value="Genomic_DNA"/>
</dbReference>
<dbReference type="SMART" id="SM00530">
    <property type="entry name" value="HTH_XRE"/>
    <property type="match status" value="1"/>
</dbReference>
<evidence type="ECO:0000313" key="2">
    <source>
        <dbReference type="EMBL" id="HIY97222.1"/>
    </source>
</evidence>
<sequence length="70" mass="8205">MKEFAFQERFTKELEITKLSQQEIARRCDIDPSCITQYKQGKTFPSIKILFKLCQVLEISADYLLGLSDR</sequence>
<dbReference type="PROSITE" id="PS50943">
    <property type="entry name" value="HTH_CROC1"/>
    <property type="match status" value="1"/>
</dbReference>
<organism evidence="2 3">
    <name type="scientific">Candidatus Borkfalkia excrementigallinarum</name>
    <dbReference type="NCBI Taxonomy" id="2838506"/>
    <lineage>
        <taxon>Bacteria</taxon>
        <taxon>Bacillati</taxon>
        <taxon>Bacillota</taxon>
        <taxon>Clostridia</taxon>
        <taxon>Christensenellales</taxon>
        <taxon>Christensenellaceae</taxon>
        <taxon>Candidatus Borkfalkia</taxon>
    </lineage>
</organism>
<name>A0A9D1ZVG6_9FIRM</name>
<dbReference type="Gene3D" id="1.10.260.40">
    <property type="entry name" value="lambda repressor-like DNA-binding domains"/>
    <property type="match status" value="1"/>
</dbReference>
<dbReference type="Proteomes" id="UP000886750">
    <property type="component" value="Unassembled WGS sequence"/>
</dbReference>
<gene>
    <name evidence="2" type="ORF">H9729_05985</name>
</gene>
<dbReference type="Pfam" id="PF12844">
    <property type="entry name" value="HTH_19"/>
    <property type="match status" value="1"/>
</dbReference>
<dbReference type="AlphaFoldDB" id="A0A9D1ZVG6"/>
<protein>
    <submittedName>
        <fullName evidence="2">Helix-turn-helix domain-containing protein</fullName>
    </submittedName>
</protein>
<dbReference type="SUPFAM" id="SSF47413">
    <property type="entry name" value="lambda repressor-like DNA-binding domains"/>
    <property type="match status" value="1"/>
</dbReference>
<dbReference type="InterPro" id="IPR001387">
    <property type="entry name" value="Cro/C1-type_HTH"/>
</dbReference>
<dbReference type="CDD" id="cd00093">
    <property type="entry name" value="HTH_XRE"/>
    <property type="match status" value="1"/>
</dbReference>
<reference evidence="2" key="2">
    <citation type="submission" date="2021-04" db="EMBL/GenBank/DDBJ databases">
        <authorList>
            <person name="Gilroy R."/>
        </authorList>
    </citation>
    <scope>NUCLEOTIDE SEQUENCE</scope>
    <source>
        <strain evidence="2">1345</strain>
    </source>
</reference>
<evidence type="ECO:0000259" key="1">
    <source>
        <dbReference type="PROSITE" id="PS50943"/>
    </source>
</evidence>
<evidence type="ECO:0000313" key="3">
    <source>
        <dbReference type="Proteomes" id="UP000886750"/>
    </source>
</evidence>
<reference evidence="2" key="1">
    <citation type="journal article" date="2021" name="PeerJ">
        <title>Extensive microbial diversity within the chicken gut microbiome revealed by metagenomics and culture.</title>
        <authorList>
            <person name="Gilroy R."/>
            <person name="Ravi A."/>
            <person name="Getino M."/>
            <person name="Pursley I."/>
            <person name="Horton D.L."/>
            <person name="Alikhan N.F."/>
            <person name="Baker D."/>
            <person name="Gharbi K."/>
            <person name="Hall N."/>
            <person name="Watson M."/>
            <person name="Adriaenssens E.M."/>
            <person name="Foster-Nyarko E."/>
            <person name="Jarju S."/>
            <person name="Secka A."/>
            <person name="Antonio M."/>
            <person name="Oren A."/>
            <person name="Chaudhuri R.R."/>
            <person name="La Ragione R."/>
            <person name="Hildebrand F."/>
            <person name="Pallen M.J."/>
        </authorList>
    </citation>
    <scope>NUCLEOTIDE SEQUENCE</scope>
    <source>
        <strain evidence="2">1345</strain>
    </source>
</reference>
<feature type="domain" description="HTH cro/C1-type" evidence="1">
    <location>
        <begin position="18"/>
        <end position="64"/>
    </location>
</feature>
<dbReference type="InterPro" id="IPR010982">
    <property type="entry name" value="Lambda_DNA-bd_dom_sf"/>
</dbReference>
<proteinExistence type="predicted"/>
<dbReference type="GO" id="GO:0003677">
    <property type="term" value="F:DNA binding"/>
    <property type="evidence" value="ECO:0007669"/>
    <property type="project" value="InterPro"/>
</dbReference>